<dbReference type="Pfam" id="PF05137">
    <property type="entry name" value="PilN"/>
    <property type="match status" value="1"/>
</dbReference>
<gene>
    <name evidence="2" type="ORF">ABIE13_004637</name>
</gene>
<dbReference type="RefSeq" id="WP_354447657.1">
    <property type="nucleotide sequence ID" value="NZ_JBEPSH010000010.1"/>
</dbReference>
<dbReference type="InterPro" id="IPR007813">
    <property type="entry name" value="PilN"/>
</dbReference>
<sequence>MLASSPDQRRFFGLDVSQWPSQWSAAGDLLLSSRAFRWLAPTVRVELIQANGQSSTWDMVQGTAHLAQEGASSEQEASIRAIELLPEQVLRRQLVLPQLARADLARAVALEVAAISPFPPERTASAFAARPGAGDTLAVDVALTSTQEIEKRLQQVLGTGASDNVTAEVWVLPGPRANAHETCVPLVFGGYGGAERKRRVSRVLSLRAVLLAVALLLLVAVAITPTVQTRMRALEAQQAFDQLNAQAKPQLTQREQVVQRTERLQTIAKLAEQQLAPLPVLDMLTKTLPDSVWLSNLRQEGAKVTINGIADDAAALVRLLGSQPGVSGVRSPSPATRVGNSNKEAFSLELTLDPAVYGLLRAGVQP</sequence>
<dbReference type="Proteomes" id="UP001549320">
    <property type="component" value="Unassembled WGS sequence"/>
</dbReference>
<dbReference type="InterPro" id="IPR052534">
    <property type="entry name" value="Extracell_DNA_Util/SecSys_Comp"/>
</dbReference>
<protein>
    <submittedName>
        <fullName evidence="2">General secretion pathway protein L</fullName>
    </submittedName>
</protein>
<dbReference type="PANTHER" id="PTHR40278:SF1">
    <property type="entry name" value="DNA UTILIZATION PROTEIN HOFN"/>
    <property type="match status" value="1"/>
</dbReference>
<organism evidence="2 3">
    <name type="scientific">Ottowia thiooxydans</name>
    <dbReference type="NCBI Taxonomy" id="219182"/>
    <lineage>
        <taxon>Bacteria</taxon>
        <taxon>Pseudomonadati</taxon>
        <taxon>Pseudomonadota</taxon>
        <taxon>Betaproteobacteria</taxon>
        <taxon>Burkholderiales</taxon>
        <taxon>Comamonadaceae</taxon>
        <taxon>Ottowia</taxon>
    </lineage>
</organism>
<evidence type="ECO:0000313" key="3">
    <source>
        <dbReference type="Proteomes" id="UP001549320"/>
    </source>
</evidence>
<evidence type="ECO:0000313" key="2">
    <source>
        <dbReference type="EMBL" id="MET4579500.1"/>
    </source>
</evidence>
<accession>A0ABV2QER1</accession>
<dbReference type="EMBL" id="JBEPSH010000010">
    <property type="protein sequence ID" value="MET4579500.1"/>
    <property type="molecule type" value="Genomic_DNA"/>
</dbReference>
<keyword evidence="1" id="KW-0472">Membrane</keyword>
<keyword evidence="1" id="KW-0812">Transmembrane</keyword>
<evidence type="ECO:0000256" key="1">
    <source>
        <dbReference type="SAM" id="Phobius"/>
    </source>
</evidence>
<keyword evidence="3" id="KW-1185">Reference proteome</keyword>
<keyword evidence="1" id="KW-1133">Transmembrane helix</keyword>
<dbReference type="PANTHER" id="PTHR40278">
    <property type="entry name" value="DNA UTILIZATION PROTEIN HOFN"/>
    <property type="match status" value="1"/>
</dbReference>
<name>A0ABV2QER1_9BURK</name>
<comment type="caution">
    <text evidence="2">The sequence shown here is derived from an EMBL/GenBank/DDBJ whole genome shotgun (WGS) entry which is preliminary data.</text>
</comment>
<reference evidence="2 3" key="1">
    <citation type="submission" date="2024-06" db="EMBL/GenBank/DDBJ databases">
        <title>Sorghum-associated microbial communities from plants grown in Nebraska, USA.</title>
        <authorList>
            <person name="Schachtman D."/>
        </authorList>
    </citation>
    <scope>NUCLEOTIDE SEQUENCE [LARGE SCALE GENOMIC DNA]</scope>
    <source>
        <strain evidence="2 3">2709</strain>
    </source>
</reference>
<proteinExistence type="predicted"/>
<feature type="transmembrane region" description="Helical" evidence="1">
    <location>
        <begin position="204"/>
        <end position="223"/>
    </location>
</feature>